<evidence type="ECO:0000313" key="4">
    <source>
        <dbReference type="Proteomes" id="UP000530268"/>
    </source>
</evidence>
<sequence>MSAVLQMVNMWDEAALTGLVSKGIVIRAGKDATKATVELTDSTATVTMDEITVTLTPPDLTSARCSCGLPFPCRHVIAAVLALRLAAPSTLSDTAASPALPAAETEIKQPAKPVIDIAALPFATVEKYAGKDWARALALTAEPAQISDAADGIGTSSVIFVDTAETVTFPQGLPLKQALFKGSKPSRARMVICAAALLLAHNSGRELPETLTTAADISVDFQSLDRIETVIFDAVQALSSGALSQAADRLFTLAISTRAEAVPRLAAELRGLSRRMTEEALRRAEETPETLLLSLSRSHALIRALRKAPDDPALVGRLARSFDPSGPMVVTFLGAETWQTPAGARGMTMAFLDLKTQRIHRATEARAVGTDLNYHAGMTWHKMLWSVAQPQNMHGRVLHLADAAIAHDGGLGLTQTASDIGPAPDIVKGLGDWSELGAAFDLQMGRGLRRLAGEALLVLQPKTTQPPEFDPYSQKWIWTWFDVDDAPIALELPEQMATSTERLAAFSRRVTSGLVALSPTGKARLLSIWISGSRAGQYVLQFNALPKPQGWTALVDKVRKQIAPSQVTAYRPISPVHLCLERAAEAALFSLSRPIPDNLGQRCQALGLSQIATAVAALDGSAQAALNLGYLLALAHDTLGEGPL</sequence>
<reference evidence="3 4" key="1">
    <citation type="submission" date="2020-08" db="EMBL/GenBank/DDBJ databases">
        <title>Genomic Encyclopedia of Type Strains, Phase IV (KMG-IV): sequencing the most valuable type-strain genomes for metagenomic binning, comparative biology and taxonomic classification.</title>
        <authorList>
            <person name="Goeker M."/>
        </authorList>
    </citation>
    <scope>NUCLEOTIDE SEQUENCE [LARGE SCALE GENOMIC DNA]</scope>
    <source>
        <strain evidence="3 4">DSM 102234</strain>
    </source>
</reference>
<feature type="domain" description="SWIM-type" evidence="2">
    <location>
        <begin position="51"/>
        <end position="84"/>
    </location>
</feature>
<accession>A0A7W6H0H9</accession>
<evidence type="ECO:0000259" key="2">
    <source>
        <dbReference type="PROSITE" id="PS50966"/>
    </source>
</evidence>
<dbReference type="PROSITE" id="PS50966">
    <property type="entry name" value="ZF_SWIM"/>
    <property type="match status" value="1"/>
</dbReference>
<dbReference type="EMBL" id="JACIEI010000009">
    <property type="protein sequence ID" value="MBB3994966.1"/>
    <property type="molecule type" value="Genomic_DNA"/>
</dbReference>
<keyword evidence="1" id="KW-0479">Metal-binding</keyword>
<evidence type="ECO:0000313" key="3">
    <source>
        <dbReference type="EMBL" id="MBB3994966.1"/>
    </source>
</evidence>
<protein>
    <recommendedName>
        <fullName evidence="2">SWIM-type domain-containing protein</fullName>
    </recommendedName>
</protein>
<comment type="caution">
    <text evidence="3">The sequence shown here is derived from an EMBL/GenBank/DDBJ whole genome shotgun (WGS) entry which is preliminary data.</text>
</comment>
<keyword evidence="1" id="KW-0862">Zinc</keyword>
<organism evidence="3 4">
    <name type="scientific">Sulfitobacter undariae</name>
    <dbReference type="NCBI Taxonomy" id="1563671"/>
    <lineage>
        <taxon>Bacteria</taxon>
        <taxon>Pseudomonadati</taxon>
        <taxon>Pseudomonadota</taxon>
        <taxon>Alphaproteobacteria</taxon>
        <taxon>Rhodobacterales</taxon>
        <taxon>Roseobacteraceae</taxon>
        <taxon>Sulfitobacter</taxon>
    </lineage>
</organism>
<dbReference type="Pfam" id="PF04434">
    <property type="entry name" value="SWIM"/>
    <property type="match status" value="1"/>
</dbReference>
<proteinExistence type="predicted"/>
<dbReference type="Proteomes" id="UP000530268">
    <property type="component" value="Unassembled WGS sequence"/>
</dbReference>
<name>A0A7W6H0H9_9RHOB</name>
<dbReference type="RefSeq" id="WP_184566454.1">
    <property type="nucleotide sequence ID" value="NZ_JACIEI010000009.1"/>
</dbReference>
<dbReference type="GO" id="GO:0008270">
    <property type="term" value="F:zinc ion binding"/>
    <property type="evidence" value="ECO:0007669"/>
    <property type="project" value="UniProtKB-KW"/>
</dbReference>
<evidence type="ECO:0000256" key="1">
    <source>
        <dbReference type="PROSITE-ProRule" id="PRU00325"/>
    </source>
</evidence>
<dbReference type="AlphaFoldDB" id="A0A7W6H0H9"/>
<keyword evidence="1" id="KW-0863">Zinc-finger</keyword>
<gene>
    <name evidence="3" type="ORF">GGR95_002616</name>
</gene>
<keyword evidence="4" id="KW-1185">Reference proteome</keyword>
<dbReference type="InterPro" id="IPR007527">
    <property type="entry name" value="Znf_SWIM"/>
</dbReference>